<feature type="region of interest" description="Disordered" evidence="1">
    <location>
        <begin position="1"/>
        <end position="29"/>
    </location>
</feature>
<feature type="compositionally biased region" description="Basic and acidic residues" evidence="1">
    <location>
        <begin position="127"/>
        <end position="139"/>
    </location>
</feature>
<dbReference type="AlphaFoldDB" id="A0A6A6R8C8"/>
<accession>A0A6A6R8C8</accession>
<keyword evidence="4" id="KW-1185">Reference proteome</keyword>
<gene>
    <name evidence="3" type="ORF">BU16DRAFT_615084</name>
</gene>
<protein>
    <recommendedName>
        <fullName evidence="2">BTB domain-containing protein</fullName>
    </recommendedName>
</protein>
<name>A0A6A6R8C8_9PEZI</name>
<dbReference type="OrthoDB" id="194443at2759"/>
<feature type="region of interest" description="Disordered" evidence="1">
    <location>
        <begin position="127"/>
        <end position="152"/>
    </location>
</feature>
<dbReference type="Pfam" id="PF00651">
    <property type="entry name" value="BTB"/>
    <property type="match status" value="1"/>
</dbReference>
<evidence type="ECO:0000313" key="4">
    <source>
        <dbReference type="Proteomes" id="UP000799750"/>
    </source>
</evidence>
<dbReference type="Gene3D" id="3.30.710.10">
    <property type="entry name" value="Potassium Channel Kv1.1, Chain A"/>
    <property type="match status" value="1"/>
</dbReference>
<dbReference type="PANTHER" id="PTHR47843">
    <property type="entry name" value="BTB DOMAIN-CONTAINING PROTEIN-RELATED"/>
    <property type="match status" value="1"/>
</dbReference>
<sequence>MASASRLPGVAKRDASCAHTPQNRMRDSMNKTFGTEIVTVNAGPDAEPFHIHKNLITHWSRYFHNAFKGGFRETEEEVITLDDVEPLLFKIVMEWLDTQKLALENREEAFVERLKGMELHFAEKKHDEVTASARERDEVTAPASLGGSDDVTDMPSASEVTGIVPQQDPIRTSGKTDRKRPFLCFKSPKDNAVRNTAFHSIEHVAVLVRTLSPAETADKLLRTFDALNLALDSLEAIFMDIPYTILHNSRILKDLKRLRDFSHSEFPVHTRIIQKQAKRLLRAWQRIPYSVLVDLYIFADKYDFPQLRYDIMDAIHVKSSIHFVPDIHAVVKAFDNLPNTSGLYPYFFESWACDWNGQHRKIGNPSETIEELLPKALVLEIMVRRSRALSLIHRSPGQILPEEPHDYDVCRYHDHPQQARNESRLNAAVRGA</sequence>
<dbReference type="EMBL" id="MU004184">
    <property type="protein sequence ID" value="KAF2499687.1"/>
    <property type="molecule type" value="Genomic_DNA"/>
</dbReference>
<dbReference type="CDD" id="cd18186">
    <property type="entry name" value="BTB_POZ_ZBTB_KLHL-like"/>
    <property type="match status" value="1"/>
</dbReference>
<reference evidence="3" key="1">
    <citation type="journal article" date="2020" name="Stud. Mycol.">
        <title>101 Dothideomycetes genomes: a test case for predicting lifestyles and emergence of pathogens.</title>
        <authorList>
            <person name="Haridas S."/>
            <person name="Albert R."/>
            <person name="Binder M."/>
            <person name="Bloem J."/>
            <person name="Labutti K."/>
            <person name="Salamov A."/>
            <person name="Andreopoulos B."/>
            <person name="Baker S."/>
            <person name="Barry K."/>
            <person name="Bills G."/>
            <person name="Bluhm B."/>
            <person name="Cannon C."/>
            <person name="Castanera R."/>
            <person name="Culley D."/>
            <person name="Daum C."/>
            <person name="Ezra D."/>
            <person name="Gonzalez J."/>
            <person name="Henrissat B."/>
            <person name="Kuo A."/>
            <person name="Liang C."/>
            <person name="Lipzen A."/>
            <person name="Lutzoni F."/>
            <person name="Magnuson J."/>
            <person name="Mondo S."/>
            <person name="Nolan M."/>
            <person name="Ohm R."/>
            <person name="Pangilinan J."/>
            <person name="Park H.-J."/>
            <person name="Ramirez L."/>
            <person name="Alfaro M."/>
            <person name="Sun H."/>
            <person name="Tritt A."/>
            <person name="Yoshinaga Y."/>
            <person name="Zwiers L.-H."/>
            <person name="Turgeon B."/>
            <person name="Goodwin S."/>
            <person name="Spatafora J."/>
            <person name="Crous P."/>
            <person name="Grigoriev I."/>
        </authorList>
    </citation>
    <scope>NUCLEOTIDE SEQUENCE</scope>
    <source>
        <strain evidence="3">CBS 269.34</strain>
    </source>
</reference>
<dbReference type="PANTHER" id="PTHR47843:SF2">
    <property type="entry name" value="BTB DOMAIN-CONTAINING PROTEIN"/>
    <property type="match status" value="1"/>
</dbReference>
<feature type="domain" description="BTB" evidence="2">
    <location>
        <begin position="35"/>
        <end position="105"/>
    </location>
</feature>
<evidence type="ECO:0000259" key="2">
    <source>
        <dbReference type="PROSITE" id="PS50097"/>
    </source>
</evidence>
<proteinExistence type="predicted"/>
<organism evidence="3 4">
    <name type="scientific">Lophium mytilinum</name>
    <dbReference type="NCBI Taxonomy" id="390894"/>
    <lineage>
        <taxon>Eukaryota</taxon>
        <taxon>Fungi</taxon>
        <taxon>Dikarya</taxon>
        <taxon>Ascomycota</taxon>
        <taxon>Pezizomycotina</taxon>
        <taxon>Dothideomycetes</taxon>
        <taxon>Pleosporomycetidae</taxon>
        <taxon>Mytilinidiales</taxon>
        <taxon>Mytilinidiaceae</taxon>
        <taxon>Lophium</taxon>
    </lineage>
</organism>
<dbReference type="PROSITE" id="PS50097">
    <property type="entry name" value="BTB"/>
    <property type="match status" value="1"/>
</dbReference>
<dbReference type="Proteomes" id="UP000799750">
    <property type="component" value="Unassembled WGS sequence"/>
</dbReference>
<evidence type="ECO:0000256" key="1">
    <source>
        <dbReference type="SAM" id="MobiDB-lite"/>
    </source>
</evidence>
<dbReference type="SUPFAM" id="SSF54695">
    <property type="entry name" value="POZ domain"/>
    <property type="match status" value="1"/>
</dbReference>
<evidence type="ECO:0000313" key="3">
    <source>
        <dbReference type="EMBL" id="KAF2499687.1"/>
    </source>
</evidence>
<dbReference type="InterPro" id="IPR000210">
    <property type="entry name" value="BTB/POZ_dom"/>
</dbReference>
<dbReference type="InterPro" id="IPR011333">
    <property type="entry name" value="SKP1/BTB/POZ_sf"/>
</dbReference>